<dbReference type="OrthoDB" id="205623at2759"/>
<dbReference type="InterPro" id="IPR000863">
    <property type="entry name" value="Sulfotransferase_dom"/>
</dbReference>
<protein>
    <submittedName>
        <fullName evidence="3">Uncharacterized protein</fullName>
    </submittedName>
</protein>
<comment type="similarity">
    <text evidence="1">Belongs to the sulfotransferase 1 family.</text>
</comment>
<keyword evidence="4" id="KW-1185">Reference proteome</keyword>
<dbReference type="Proteomes" id="UP000749559">
    <property type="component" value="Unassembled WGS sequence"/>
</dbReference>
<dbReference type="InterPro" id="IPR027417">
    <property type="entry name" value="P-loop_NTPase"/>
</dbReference>
<name>A0A8J1U7L6_OWEFU</name>
<evidence type="ECO:0000313" key="3">
    <source>
        <dbReference type="EMBL" id="CAH1791117.1"/>
    </source>
</evidence>
<dbReference type="GO" id="GO:0008146">
    <property type="term" value="F:sulfotransferase activity"/>
    <property type="evidence" value="ECO:0007669"/>
    <property type="project" value="InterPro"/>
</dbReference>
<comment type="caution">
    <text evidence="3">The sequence shown here is derived from an EMBL/GenBank/DDBJ whole genome shotgun (WGS) entry which is preliminary data.</text>
</comment>
<evidence type="ECO:0000313" key="4">
    <source>
        <dbReference type="Proteomes" id="UP000749559"/>
    </source>
</evidence>
<dbReference type="PANTHER" id="PTHR11783">
    <property type="entry name" value="SULFOTRANSFERASE SULT"/>
    <property type="match status" value="1"/>
</dbReference>
<evidence type="ECO:0000256" key="2">
    <source>
        <dbReference type="ARBA" id="ARBA00022679"/>
    </source>
</evidence>
<organism evidence="3 4">
    <name type="scientific">Owenia fusiformis</name>
    <name type="common">Polychaete worm</name>
    <dbReference type="NCBI Taxonomy" id="6347"/>
    <lineage>
        <taxon>Eukaryota</taxon>
        <taxon>Metazoa</taxon>
        <taxon>Spiralia</taxon>
        <taxon>Lophotrochozoa</taxon>
        <taxon>Annelida</taxon>
        <taxon>Polychaeta</taxon>
        <taxon>Sedentaria</taxon>
        <taxon>Canalipalpata</taxon>
        <taxon>Sabellida</taxon>
        <taxon>Oweniida</taxon>
        <taxon>Oweniidae</taxon>
        <taxon>Owenia</taxon>
    </lineage>
</organism>
<dbReference type="Pfam" id="PF00685">
    <property type="entry name" value="Sulfotransfer_1"/>
    <property type="match status" value="1"/>
</dbReference>
<accession>A0A8J1U7L6</accession>
<evidence type="ECO:0000256" key="1">
    <source>
        <dbReference type="ARBA" id="ARBA00005771"/>
    </source>
</evidence>
<sequence length="330" mass="38087">MDSTTAANMSVVKDSPLLRDHVVLVEGRMFVSFTNHLDAIRNMSKYKMRDDDVLISSYPRSGTHWTTAMVDLVMKEGDVEAVQNVNIHDRSSWLEYSKAAWAGTLDILAGEWGENPMDEAERVESPRLFSTHLGYDNVPEDVRQGKCKVIVTLRNPKSVLASLYKFNQSAAMDAVFDKKPDQDLVLDCQLTDELYRTHYGPWMNNIEQWWIHKDELKGKILFVVYEEMIKNMPKVLKEVAEFLNKDIPEERIHKMADYLKFDNMKQSKATGDALGKMKQGAKVDKNTELTHMCKGTIDDWKNVFTVAQNERMDKFYTDRLEKIGLKLDFE</sequence>
<proteinExistence type="inferred from homology"/>
<dbReference type="AlphaFoldDB" id="A0A8J1U7L6"/>
<dbReference type="Gene3D" id="3.40.50.300">
    <property type="entry name" value="P-loop containing nucleotide triphosphate hydrolases"/>
    <property type="match status" value="1"/>
</dbReference>
<dbReference type="SUPFAM" id="SSF52540">
    <property type="entry name" value="P-loop containing nucleoside triphosphate hydrolases"/>
    <property type="match status" value="1"/>
</dbReference>
<gene>
    <name evidence="3" type="ORF">OFUS_LOCUS16239</name>
</gene>
<reference evidence="3" key="1">
    <citation type="submission" date="2022-03" db="EMBL/GenBank/DDBJ databases">
        <authorList>
            <person name="Martin C."/>
        </authorList>
    </citation>
    <scope>NUCLEOTIDE SEQUENCE</scope>
</reference>
<keyword evidence="2" id="KW-0808">Transferase</keyword>
<dbReference type="EMBL" id="CAIIXF020000008">
    <property type="protein sequence ID" value="CAH1791117.1"/>
    <property type="molecule type" value="Genomic_DNA"/>
</dbReference>